<dbReference type="InterPro" id="IPR012336">
    <property type="entry name" value="Thioredoxin-like_fold"/>
</dbReference>
<dbReference type="PANTHER" id="PTHR13887">
    <property type="entry name" value="GLUTATHIONE S-TRANSFERASE KAPPA"/>
    <property type="match status" value="1"/>
</dbReference>
<sequence length="235" mass="25188">MSDDSGRRGRKVVAKKDNPLLPFYLGVGALLIVGIAFLVTFALRGGFGSSVADDVNAPVGQTAEGFWYKGDPDAPVTVVKYSDFQCPSCAFYYRNLGKIIERDYIETGKVLFVYHEFPLEGFPNSLPAGEASRCAGDQDAYWGMHSLLMMNQDTWSPLSNTRNVFSGYAGQLGINRTTFDECMASGKYRETLLAAAQDGIAKGITGTPTFEVNGQVVNANGLPGAIEAALSAAGQ</sequence>
<evidence type="ECO:0000256" key="1">
    <source>
        <dbReference type="ARBA" id="ARBA00005791"/>
    </source>
</evidence>
<feature type="transmembrane region" description="Helical" evidence="6">
    <location>
        <begin position="21"/>
        <end position="43"/>
    </location>
</feature>
<evidence type="ECO:0000256" key="2">
    <source>
        <dbReference type="ARBA" id="ARBA00022729"/>
    </source>
</evidence>
<accession>A0A426U302</accession>
<feature type="domain" description="Thioredoxin-like fold" evidence="7">
    <location>
        <begin position="68"/>
        <end position="228"/>
    </location>
</feature>
<dbReference type="GO" id="GO:0016491">
    <property type="term" value="F:oxidoreductase activity"/>
    <property type="evidence" value="ECO:0007669"/>
    <property type="project" value="UniProtKB-KW"/>
</dbReference>
<evidence type="ECO:0000256" key="4">
    <source>
        <dbReference type="ARBA" id="ARBA00023157"/>
    </source>
</evidence>
<keyword evidence="4" id="KW-1015">Disulfide bond</keyword>
<reference evidence="8 9" key="1">
    <citation type="submission" date="2018-12" db="EMBL/GenBank/DDBJ databases">
        <title>Genome Sequence of Candidatus Viridilinea halotolerans isolated from saline sulfide-rich spring.</title>
        <authorList>
            <person name="Grouzdev D.S."/>
            <person name="Burganskaya E.I."/>
            <person name="Krutkina M.S."/>
            <person name="Sukhacheva M.V."/>
            <person name="Gorlenko V.M."/>
        </authorList>
    </citation>
    <scope>NUCLEOTIDE SEQUENCE [LARGE SCALE GENOMIC DNA]</scope>
    <source>
        <strain evidence="8">Chok-6</strain>
    </source>
</reference>
<organism evidence="8 9">
    <name type="scientific">Candidatus Viridilinea halotolerans</name>
    <dbReference type="NCBI Taxonomy" id="2491704"/>
    <lineage>
        <taxon>Bacteria</taxon>
        <taxon>Bacillati</taxon>
        <taxon>Chloroflexota</taxon>
        <taxon>Chloroflexia</taxon>
        <taxon>Chloroflexales</taxon>
        <taxon>Chloroflexineae</taxon>
        <taxon>Oscillochloridaceae</taxon>
        <taxon>Candidatus Viridilinea</taxon>
    </lineage>
</organism>
<comment type="caution">
    <text evidence="8">The sequence shown here is derived from an EMBL/GenBank/DDBJ whole genome shotgun (WGS) entry which is preliminary data.</text>
</comment>
<dbReference type="AlphaFoldDB" id="A0A426U302"/>
<protein>
    <submittedName>
        <fullName evidence="8">DsbA family protein</fullName>
    </submittedName>
</protein>
<evidence type="ECO:0000313" key="8">
    <source>
        <dbReference type="EMBL" id="RRR74077.1"/>
    </source>
</evidence>
<keyword evidence="2" id="KW-0732">Signal</keyword>
<keyword evidence="6" id="KW-0812">Transmembrane</keyword>
<dbReference type="PANTHER" id="PTHR13887:SF14">
    <property type="entry name" value="DISULFIDE BOND FORMATION PROTEIN D"/>
    <property type="match status" value="1"/>
</dbReference>
<dbReference type="SUPFAM" id="SSF52833">
    <property type="entry name" value="Thioredoxin-like"/>
    <property type="match status" value="1"/>
</dbReference>
<dbReference type="InterPro" id="IPR036249">
    <property type="entry name" value="Thioredoxin-like_sf"/>
</dbReference>
<evidence type="ECO:0000256" key="6">
    <source>
        <dbReference type="SAM" id="Phobius"/>
    </source>
</evidence>
<keyword evidence="6" id="KW-0472">Membrane</keyword>
<keyword evidence="3" id="KW-0560">Oxidoreductase</keyword>
<dbReference type="Proteomes" id="UP000280307">
    <property type="component" value="Unassembled WGS sequence"/>
</dbReference>
<evidence type="ECO:0000256" key="3">
    <source>
        <dbReference type="ARBA" id="ARBA00023002"/>
    </source>
</evidence>
<comment type="similarity">
    <text evidence="1">Belongs to the thioredoxin family. DsbA subfamily.</text>
</comment>
<keyword evidence="5" id="KW-0676">Redox-active center</keyword>
<gene>
    <name evidence="8" type="ORF">EI684_07745</name>
</gene>
<evidence type="ECO:0000259" key="7">
    <source>
        <dbReference type="Pfam" id="PF13462"/>
    </source>
</evidence>
<dbReference type="Pfam" id="PF13462">
    <property type="entry name" value="Thioredoxin_4"/>
    <property type="match status" value="1"/>
</dbReference>
<name>A0A426U302_9CHLR</name>
<evidence type="ECO:0000256" key="5">
    <source>
        <dbReference type="ARBA" id="ARBA00023284"/>
    </source>
</evidence>
<dbReference type="EMBL" id="RSAS01000297">
    <property type="protein sequence ID" value="RRR74077.1"/>
    <property type="molecule type" value="Genomic_DNA"/>
</dbReference>
<dbReference type="Gene3D" id="3.40.30.10">
    <property type="entry name" value="Glutaredoxin"/>
    <property type="match status" value="1"/>
</dbReference>
<evidence type="ECO:0000313" key="9">
    <source>
        <dbReference type="Proteomes" id="UP000280307"/>
    </source>
</evidence>
<proteinExistence type="inferred from homology"/>
<keyword evidence="6" id="KW-1133">Transmembrane helix</keyword>